<proteinExistence type="predicted"/>
<comment type="cofactor">
    <cofactor evidence="1">
        <name>Fe cation</name>
        <dbReference type="ChEBI" id="CHEBI:24875"/>
    </cofactor>
</comment>
<evidence type="ECO:0000313" key="3">
    <source>
        <dbReference type="Proteomes" id="UP000261480"/>
    </source>
</evidence>
<organism evidence="2 3">
    <name type="scientific">Poecilia mexicana</name>
    <dbReference type="NCBI Taxonomy" id="48701"/>
    <lineage>
        <taxon>Eukaryota</taxon>
        <taxon>Metazoa</taxon>
        <taxon>Chordata</taxon>
        <taxon>Craniata</taxon>
        <taxon>Vertebrata</taxon>
        <taxon>Euteleostomi</taxon>
        <taxon>Actinopterygii</taxon>
        <taxon>Neopterygii</taxon>
        <taxon>Teleostei</taxon>
        <taxon>Neoteleostei</taxon>
        <taxon>Acanthomorphata</taxon>
        <taxon>Ovalentaria</taxon>
        <taxon>Atherinomorphae</taxon>
        <taxon>Cyprinodontiformes</taxon>
        <taxon>Poeciliidae</taxon>
        <taxon>Poeciliinae</taxon>
        <taxon>Poecilia</taxon>
    </lineage>
</organism>
<dbReference type="SUPFAM" id="SSF51197">
    <property type="entry name" value="Clavaminate synthase-like"/>
    <property type="match status" value="1"/>
</dbReference>
<reference evidence="2" key="2">
    <citation type="submission" date="2025-09" db="UniProtKB">
        <authorList>
            <consortium name="Ensembl"/>
        </authorList>
    </citation>
    <scope>IDENTIFICATION</scope>
</reference>
<reference evidence="2" key="1">
    <citation type="submission" date="2025-08" db="UniProtKB">
        <authorList>
            <consortium name="Ensembl"/>
        </authorList>
    </citation>
    <scope>IDENTIFICATION</scope>
</reference>
<dbReference type="Gene3D" id="2.60.120.620">
    <property type="entry name" value="q2cbj1_9rhob like domain"/>
    <property type="match status" value="1"/>
</dbReference>
<sequence>MTTSPAELQERYNEEGFLSPLPVLDETELREARDAFAKLEEEFGTAYTQYSLHNVHLQYPWVMSLTKHPRILRVIQAILGPDVILLDSRFICKYPTIKPLPYVAWHQDMRYWGIAGGPVLSVWLALDDSQKENGVLQVIPGSHCSGMLPHRQATRPGNLLSVNQEIPEELVQVDEAVLCPLKAGQMSIHDGLLVHASDANTSQRRRCGFVIRYVPTCAHPTEDPDRPRKFHATELVCGVDQFHHFSNKST</sequence>
<evidence type="ECO:0000313" key="2">
    <source>
        <dbReference type="Ensembl" id="ENSPMEP00000025718.1"/>
    </source>
</evidence>
<protein>
    <submittedName>
        <fullName evidence="2">Uncharacterized protein</fullName>
    </submittedName>
</protein>
<dbReference type="PANTHER" id="PTHR20883">
    <property type="entry name" value="PHYTANOYL-COA DIOXYGENASE DOMAIN CONTAINING 1"/>
    <property type="match status" value="1"/>
</dbReference>
<dbReference type="InterPro" id="IPR008775">
    <property type="entry name" value="Phytyl_CoA_dOase-like"/>
</dbReference>
<dbReference type="PANTHER" id="PTHR20883:SF52">
    <property type="entry name" value="ALPHA-KETOGLUTARATE-DEPENDENT HYPOPHOSPHITE DIOXYGENASE-LIKE GENE A2 [PROVISIONAL]-RELATED"/>
    <property type="match status" value="1"/>
</dbReference>
<dbReference type="Proteomes" id="UP000261480">
    <property type="component" value="Unplaced"/>
</dbReference>
<keyword evidence="3" id="KW-1185">Reference proteome</keyword>
<accession>A0A3B3YEY3</accession>
<name>A0A3B3YEY3_9TELE</name>
<evidence type="ECO:0000256" key="1">
    <source>
        <dbReference type="ARBA" id="ARBA00001962"/>
    </source>
</evidence>
<dbReference type="Ensembl" id="ENSPMET00000004391.1">
    <property type="protein sequence ID" value="ENSPMEP00000025718.1"/>
    <property type="gene ID" value="ENSPMEG00000008928.1"/>
</dbReference>
<dbReference type="Pfam" id="PF05721">
    <property type="entry name" value="PhyH"/>
    <property type="match status" value="1"/>
</dbReference>
<dbReference type="FunFam" id="2.60.120.620:FF:000025">
    <property type="entry name" value="MGC115642 protein"/>
    <property type="match status" value="1"/>
</dbReference>
<dbReference type="AlphaFoldDB" id="A0A3B3YEY3"/>